<name>A0A9W4QY93_PSEHA</name>
<feature type="binding site" evidence="20">
    <location>
        <position position="270"/>
    </location>
    <ligand>
        <name>Mg(2+)</name>
        <dbReference type="ChEBI" id="CHEBI:18420"/>
        <label>1</label>
    </ligand>
</feature>
<dbReference type="Gene3D" id="3.30.470.20">
    <property type="entry name" value="ATP-grasp fold, B domain"/>
    <property type="match status" value="1"/>
</dbReference>
<evidence type="ECO:0000256" key="10">
    <source>
        <dbReference type="ARBA" id="ARBA00022741"/>
    </source>
</evidence>
<comment type="function">
    <text evidence="2 18">Cell wall formation.</text>
</comment>
<dbReference type="PROSITE" id="PS50975">
    <property type="entry name" value="ATP_GRASP"/>
    <property type="match status" value="1"/>
</dbReference>
<dbReference type="PROSITE" id="PS00844">
    <property type="entry name" value="DALA_DALA_LIGASE_2"/>
    <property type="match status" value="1"/>
</dbReference>
<dbReference type="HAMAP" id="MF_00047">
    <property type="entry name" value="Dala_Dala_lig"/>
    <property type="match status" value="1"/>
</dbReference>
<evidence type="ECO:0000256" key="2">
    <source>
        <dbReference type="ARBA" id="ARBA00003921"/>
    </source>
</evidence>
<feature type="binding site" evidence="20">
    <location>
        <position position="270"/>
    </location>
    <ligand>
        <name>Mg(2+)</name>
        <dbReference type="ChEBI" id="CHEBI:18420"/>
        <label>2</label>
    </ligand>
</feature>
<gene>
    <name evidence="23" type="primary">ddl_1</name>
    <name evidence="18" type="synonym">ddl</name>
    <name evidence="23" type="ORF">PSEHALCIP103_01778</name>
</gene>
<dbReference type="PIRSF" id="PIRSF039102">
    <property type="entry name" value="Ddl/VanB"/>
    <property type="match status" value="1"/>
</dbReference>
<dbReference type="Gene3D" id="3.30.1490.20">
    <property type="entry name" value="ATP-grasp fold, A domain"/>
    <property type="match status" value="1"/>
</dbReference>
<keyword evidence="13 18" id="KW-0133">Cell shape</keyword>
<dbReference type="PANTHER" id="PTHR23132">
    <property type="entry name" value="D-ALANINE--D-ALANINE LIGASE"/>
    <property type="match status" value="1"/>
</dbReference>
<dbReference type="PROSITE" id="PS00843">
    <property type="entry name" value="DALA_DALA_LIGASE_1"/>
    <property type="match status" value="1"/>
</dbReference>
<evidence type="ECO:0000256" key="9">
    <source>
        <dbReference type="ARBA" id="ARBA00022723"/>
    </source>
</evidence>
<feature type="domain" description="ATP-grasp" evidence="22">
    <location>
        <begin position="107"/>
        <end position="303"/>
    </location>
</feature>
<evidence type="ECO:0000256" key="21">
    <source>
        <dbReference type="PROSITE-ProRule" id="PRU00409"/>
    </source>
</evidence>
<comment type="catalytic activity">
    <reaction evidence="17 18">
        <text>2 D-alanine + ATP = D-alanyl-D-alanine + ADP + phosphate + H(+)</text>
        <dbReference type="Rhea" id="RHEA:11224"/>
        <dbReference type="ChEBI" id="CHEBI:15378"/>
        <dbReference type="ChEBI" id="CHEBI:30616"/>
        <dbReference type="ChEBI" id="CHEBI:43474"/>
        <dbReference type="ChEBI" id="CHEBI:57416"/>
        <dbReference type="ChEBI" id="CHEBI:57822"/>
        <dbReference type="ChEBI" id="CHEBI:456216"/>
        <dbReference type="EC" id="6.3.2.4"/>
    </reaction>
</comment>
<reference evidence="23" key="1">
    <citation type="submission" date="2022-07" db="EMBL/GenBank/DDBJ databases">
        <authorList>
            <person name="Criscuolo A."/>
        </authorList>
    </citation>
    <scope>NUCLEOTIDE SEQUENCE</scope>
    <source>
        <strain evidence="23">CIP103197</strain>
    </source>
</reference>
<evidence type="ECO:0000256" key="7">
    <source>
        <dbReference type="ARBA" id="ARBA00022490"/>
    </source>
</evidence>
<keyword evidence="15 20" id="KW-0464">Manganese</keyword>
<dbReference type="EC" id="6.3.2.4" evidence="6 18"/>
<evidence type="ECO:0000313" key="24">
    <source>
        <dbReference type="Proteomes" id="UP001152447"/>
    </source>
</evidence>
<dbReference type="Pfam" id="PF01820">
    <property type="entry name" value="Dala_Dala_lig_N"/>
    <property type="match status" value="1"/>
</dbReference>
<evidence type="ECO:0000256" key="16">
    <source>
        <dbReference type="ARBA" id="ARBA00023316"/>
    </source>
</evidence>
<feature type="binding site" evidence="20">
    <location>
        <position position="272"/>
    </location>
    <ligand>
        <name>Mg(2+)</name>
        <dbReference type="ChEBI" id="CHEBI:18420"/>
        <label>2</label>
    </ligand>
</feature>
<evidence type="ECO:0000256" key="14">
    <source>
        <dbReference type="ARBA" id="ARBA00022984"/>
    </source>
</evidence>
<dbReference type="SUPFAM" id="SSF52440">
    <property type="entry name" value="PreATP-grasp domain"/>
    <property type="match status" value="1"/>
</dbReference>
<dbReference type="InterPro" id="IPR016185">
    <property type="entry name" value="PreATP-grasp_dom_sf"/>
</dbReference>
<dbReference type="Pfam" id="PF07478">
    <property type="entry name" value="Dala_Dala_lig_C"/>
    <property type="match status" value="1"/>
</dbReference>
<comment type="pathway">
    <text evidence="4 18">Cell wall biogenesis; peptidoglycan biosynthesis.</text>
</comment>
<feature type="active site" evidence="19">
    <location>
        <position position="150"/>
    </location>
</feature>
<accession>A0A9W4QY93</accession>
<dbReference type="FunFam" id="3.40.50.20:FF:000013">
    <property type="entry name" value="D-alanine--D-alanine ligase"/>
    <property type="match status" value="1"/>
</dbReference>
<dbReference type="GO" id="GO:0005524">
    <property type="term" value="F:ATP binding"/>
    <property type="evidence" value="ECO:0007669"/>
    <property type="project" value="UniProtKB-UniRule"/>
</dbReference>
<dbReference type="NCBIfam" id="NF002378">
    <property type="entry name" value="PRK01372.1"/>
    <property type="match status" value="1"/>
</dbReference>
<comment type="subcellular location">
    <subcellularLocation>
        <location evidence="3 18">Cytoplasm</location>
    </subcellularLocation>
</comment>
<evidence type="ECO:0000256" key="8">
    <source>
        <dbReference type="ARBA" id="ARBA00022598"/>
    </source>
</evidence>
<dbReference type="FunFam" id="3.30.470.20:FF:000008">
    <property type="entry name" value="D-alanine--D-alanine ligase"/>
    <property type="match status" value="1"/>
</dbReference>
<keyword evidence="24" id="KW-1185">Reference proteome</keyword>
<dbReference type="InterPro" id="IPR005905">
    <property type="entry name" value="D_ala_D_ala"/>
</dbReference>
<feature type="active site" evidence="19">
    <location>
        <position position="21"/>
    </location>
</feature>
<keyword evidence="10 21" id="KW-0547">Nucleotide-binding</keyword>
<evidence type="ECO:0000256" key="12">
    <source>
        <dbReference type="ARBA" id="ARBA00022842"/>
    </source>
</evidence>
<keyword evidence="16 18" id="KW-0961">Cell wall biogenesis/degradation</keyword>
<protein>
    <recommendedName>
        <fullName evidence="6 18">D-alanine--D-alanine ligase</fullName>
        <ecNumber evidence="6 18">6.3.2.4</ecNumber>
    </recommendedName>
    <alternativeName>
        <fullName evidence="18">D-Ala-D-Ala ligase</fullName>
    </alternativeName>
    <alternativeName>
        <fullName evidence="18">D-alanylalanine synthetase</fullName>
    </alternativeName>
</protein>
<evidence type="ECO:0000256" key="20">
    <source>
        <dbReference type="PIRSR" id="PIRSR039102-3"/>
    </source>
</evidence>
<proteinExistence type="inferred from homology"/>
<dbReference type="InterPro" id="IPR000291">
    <property type="entry name" value="D-Ala_lig_Van_CS"/>
</dbReference>
<evidence type="ECO:0000256" key="4">
    <source>
        <dbReference type="ARBA" id="ARBA00004752"/>
    </source>
</evidence>
<dbReference type="GO" id="GO:0008360">
    <property type="term" value="P:regulation of cell shape"/>
    <property type="evidence" value="ECO:0007669"/>
    <property type="project" value="UniProtKB-KW"/>
</dbReference>
<evidence type="ECO:0000256" key="3">
    <source>
        <dbReference type="ARBA" id="ARBA00004496"/>
    </source>
</evidence>
<dbReference type="RefSeq" id="WP_262976640.1">
    <property type="nucleotide sequence ID" value="NZ_CAMAPB010000022.1"/>
</dbReference>
<dbReference type="InterPro" id="IPR011095">
    <property type="entry name" value="Dala_Dala_lig_C"/>
</dbReference>
<evidence type="ECO:0000256" key="11">
    <source>
        <dbReference type="ARBA" id="ARBA00022840"/>
    </source>
</evidence>
<keyword evidence="7 18" id="KW-0963">Cytoplasm</keyword>
<dbReference type="PANTHER" id="PTHR23132:SF23">
    <property type="entry name" value="D-ALANINE--D-ALANINE LIGASE B"/>
    <property type="match status" value="1"/>
</dbReference>
<dbReference type="GO" id="GO:0005829">
    <property type="term" value="C:cytosol"/>
    <property type="evidence" value="ECO:0007669"/>
    <property type="project" value="TreeGrafter"/>
</dbReference>
<evidence type="ECO:0000256" key="1">
    <source>
        <dbReference type="ARBA" id="ARBA00001936"/>
    </source>
</evidence>
<feature type="active site" evidence="19">
    <location>
        <position position="281"/>
    </location>
</feature>
<evidence type="ECO:0000256" key="19">
    <source>
        <dbReference type="PIRSR" id="PIRSR039102-1"/>
    </source>
</evidence>
<dbReference type="SUPFAM" id="SSF56059">
    <property type="entry name" value="Glutathione synthetase ATP-binding domain-like"/>
    <property type="match status" value="1"/>
</dbReference>
<dbReference type="AlphaFoldDB" id="A0A9W4QY93"/>
<keyword evidence="12 20" id="KW-0460">Magnesium</keyword>
<sequence>MTQVNSQFGKVAVLLGGNSAERDVSLKSGQAVLNALLEVGIDAIAFDPQNRSLWELKSLNVDRVFIALHGRGGEDGTVQGALEFMNLPYTGSNVLGSALAMDKIRCKHLFKSAGLSTAPYAVVDAKKGFDANAIMAQFKKVMVKPSHEGSSIGMAQASSAEELEDALTNAFKFDSQVLVEQWITGREFTITVLGDEVQPVIEMSTPNGFYDYQAKYQSSSTQYHCPADLSQPDTQKLQAMALDAFDLVGASGWGRVDAMQDQQGQFYLLEVNTVPGMTEKSLVPMAAKANGASFEQLVVRILEQTL</sequence>
<dbReference type="InterPro" id="IPR013815">
    <property type="entry name" value="ATP_grasp_subdomain_1"/>
</dbReference>
<dbReference type="Proteomes" id="UP001152447">
    <property type="component" value="Unassembled WGS sequence"/>
</dbReference>
<comment type="cofactor">
    <cofactor evidence="1">
        <name>Mn(2+)</name>
        <dbReference type="ChEBI" id="CHEBI:29035"/>
    </cofactor>
</comment>
<dbReference type="EMBL" id="CAMAPB010000022">
    <property type="protein sequence ID" value="CAH9058042.1"/>
    <property type="molecule type" value="Genomic_DNA"/>
</dbReference>
<evidence type="ECO:0000256" key="13">
    <source>
        <dbReference type="ARBA" id="ARBA00022960"/>
    </source>
</evidence>
<dbReference type="GO" id="GO:0009252">
    <property type="term" value="P:peptidoglycan biosynthetic process"/>
    <property type="evidence" value="ECO:0007669"/>
    <property type="project" value="UniProtKB-UniRule"/>
</dbReference>
<keyword evidence="8 18" id="KW-0436">Ligase</keyword>
<evidence type="ECO:0000256" key="5">
    <source>
        <dbReference type="ARBA" id="ARBA00010871"/>
    </source>
</evidence>
<dbReference type="InterPro" id="IPR011127">
    <property type="entry name" value="Dala_Dala_lig_N"/>
</dbReference>
<keyword evidence="9 20" id="KW-0479">Metal-binding</keyword>
<keyword evidence="14 18" id="KW-0573">Peptidoglycan synthesis</keyword>
<comment type="similarity">
    <text evidence="5 18">Belongs to the D-alanine--D-alanine ligase family.</text>
</comment>
<dbReference type="GO" id="GO:0046872">
    <property type="term" value="F:metal ion binding"/>
    <property type="evidence" value="ECO:0007669"/>
    <property type="project" value="UniProtKB-KW"/>
</dbReference>
<organism evidence="23 24">
    <name type="scientific">Pseudoalteromonas haloplanktis</name>
    <name type="common">Alteromonas haloplanktis</name>
    <dbReference type="NCBI Taxonomy" id="228"/>
    <lineage>
        <taxon>Bacteria</taxon>
        <taxon>Pseudomonadati</taxon>
        <taxon>Pseudomonadota</taxon>
        <taxon>Gammaproteobacteria</taxon>
        <taxon>Alteromonadales</taxon>
        <taxon>Pseudoalteromonadaceae</taxon>
        <taxon>Pseudoalteromonas</taxon>
    </lineage>
</organism>
<dbReference type="InterPro" id="IPR011761">
    <property type="entry name" value="ATP-grasp"/>
</dbReference>
<comment type="caution">
    <text evidence="23">The sequence shown here is derived from an EMBL/GenBank/DDBJ whole genome shotgun (WGS) entry which is preliminary data.</text>
</comment>
<dbReference type="Gene3D" id="3.40.50.20">
    <property type="match status" value="1"/>
</dbReference>
<feature type="binding site" evidence="20">
    <location>
        <position position="257"/>
    </location>
    <ligand>
        <name>Mg(2+)</name>
        <dbReference type="ChEBI" id="CHEBI:18420"/>
        <label>1</label>
    </ligand>
</feature>
<dbReference type="GO" id="GO:0008716">
    <property type="term" value="F:D-alanine-D-alanine ligase activity"/>
    <property type="evidence" value="ECO:0007669"/>
    <property type="project" value="UniProtKB-UniRule"/>
</dbReference>
<evidence type="ECO:0000313" key="23">
    <source>
        <dbReference type="EMBL" id="CAH9058042.1"/>
    </source>
</evidence>
<dbReference type="NCBIfam" id="TIGR01205">
    <property type="entry name" value="D_ala_D_alaTIGR"/>
    <property type="match status" value="1"/>
</dbReference>
<comment type="cofactor">
    <cofactor evidence="20">
        <name>Mg(2+)</name>
        <dbReference type="ChEBI" id="CHEBI:18420"/>
    </cofactor>
    <cofactor evidence="20">
        <name>Mn(2+)</name>
        <dbReference type="ChEBI" id="CHEBI:29035"/>
    </cofactor>
    <text evidence="20">Binds 2 magnesium or manganese ions per subunit.</text>
</comment>
<evidence type="ECO:0000256" key="15">
    <source>
        <dbReference type="ARBA" id="ARBA00023211"/>
    </source>
</evidence>
<evidence type="ECO:0000256" key="6">
    <source>
        <dbReference type="ARBA" id="ARBA00012216"/>
    </source>
</evidence>
<evidence type="ECO:0000256" key="17">
    <source>
        <dbReference type="ARBA" id="ARBA00047614"/>
    </source>
</evidence>
<dbReference type="GO" id="GO:0071555">
    <property type="term" value="P:cell wall organization"/>
    <property type="evidence" value="ECO:0007669"/>
    <property type="project" value="UniProtKB-KW"/>
</dbReference>
<evidence type="ECO:0000259" key="22">
    <source>
        <dbReference type="PROSITE" id="PS50975"/>
    </source>
</evidence>
<keyword evidence="11 21" id="KW-0067">ATP-binding</keyword>
<evidence type="ECO:0000256" key="18">
    <source>
        <dbReference type="HAMAP-Rule" id="MF_00047"/>
    </source>
</evidence>